<comment type="caution">
    <text evidence="1">The sequence shown here is derived from an EMBL/GenBank/DDBJ whole genome shotgun (WGS) entry which is preliminary data.</text>
</comment>
<evidence type="ECO:0000313" key="2">
    <source>
        <dbReference type="Proteomes" id="UP000052023"/>
    </source>
</evidence>
<sequence>MATKVGILPKTMPSPETAETLTRGVRPFKATYKGQSITVDLPGYNAQDDSEGVHVGNDMSVVDRTLRALKENVDGI</sequence>
<accession>A0A0R3NGW9</accession>
<keyword evidence="2" id="KW-1185">Reference proteome</keyword>
<organism evidence="1 2">
    <name type="scientific">Bradyrhizobium retamae</name>
    <dbReference type="NCBI Taxonomy" id="1300035"/>
    <lineage>
        <taxon>Bacteria</taxon>
        <taxon>Pseudomonadati</taxon>
        <taxon>Pseudomonadota</taxon>
        <taxon>Alphaproteobacteria</taxon>
        <taxon>Hyphomicrobiales</taxon>
        <taxon>Nitrobacteraceae</taxon>
        <taxon>Bradyrhizobium</taxon>
    </lineage>
</organism>
<dbReference type="EMBL" id="LLYA01000029">
    <property type="protein sequence ID" value="KRR29405.1"/>
    <property type="molecule type" value="Genomic_DNA"/>
</dbReference>
<evidence type="ECO:0000313" key="1">
    <source>
        <dbReference type="EMBL" id="KRR29405.1"/>
    </source>
</evidence>
<name>A0A0R3NGW9_9BRAD</name>
<protein>
    <submittedName>
        <fullName evidence="1">Uncharacterized protein</fullName>
    </submittedName>
</protein>
<dbReference type="AlphaFoldDB" id="A0A0R3NGW9"/>
<gene>
    <name evidence="1" type="ORF">CQ13_38650</name>
</gene>
<reference evidence="1 2" key="1">
    <citation type="submission" date="2014-03" db="EMBL/GenBank/DDBJ databases">
        <title>Bradyrhizobium valentinum sp. nov., isolated from effective nodules of Lupinus mariae-josephae, a lupine endemic of basic-lime soils in Eastern Spain.</title>
        <authorList>
            <person name="Duran D."/>
            <person name="Rey L."/>
            <person name="Navarro A."/>
            <person name="Busquets A."/>
            <person name="Imperial J."/>
            <person name="Ruiz-Argueso T."/>
        </authorList>
    </citation>
    <scope>NUCLEOTIDE SEQUENCE [LARGE SCALE GENOMIC DNA]</scope>
    <source>
        <strain evidence="1 2">Ro19</strain>
    </source>
</reference>
<proteinExistence type="predicted"/>
<dbReference type="RefSeq" id="WP_057842117.1">
    <property type="nucleotide sequence ID" value="NZ_LLYA01000029.1"/>
</dbReference>
<dbReference type="Proteomes" id="UP000052023">
    <property type="component" value="Unassembled WGS sequence"/>
</dbReference>